<keyword evidence="4 5" id="KW-0472">Membrane</keyword>
<dbReference type="PANTHER" id="PTHR43483:SF3">
    <property type="entry name" value="MEMBRANE TRANSPORTER PROTEIN HI_0806-RELATED"/>
    <property type="match status" value="1"/>
</dbReference>
<dbReference type="PANTHER" id="PTHR43483">
    <property type="entry name" value="MEMBRANE TRANSPORTER PROTEIN HI_0806-RELATED"/>
    <property type="match status" value="1"/>
</dbReference>
<feature type="transmembrane region" description="Helical" evidence="5">
    <location>
        <begin position="166"/>
        <end position="187"/>
    </location>
</feature>
<dbReference type="Pfam" id="PF01925">
    <property type="entry name" value="TauE"/>
    <property type="match status" value="1"/>
</dbReference>
<dbReference type="FunCoup" id="Q5JDZ3">
    <property type="interactions" value="1"/>
</dbReference>
<dbReference type="HOGENOM" id="CLU_045498_5_4_2"/>
<evidence type="ECO:0000256" key="5">
    <source>
        <dbReference type="RuleBase" id="RU363041"/>
    </source>
</evidence>
<evidence type="ECO:0000256" key="4">
    <source>
        <dbReference type="ARBA" id="ARBA00023136"/>
    </source>
</evidence>
<evidence type="ECO:0000313" key="6">
    <source>
        <dbReference type="EMBL" id="BAD85242.1"/>
    </source>
</evidence>
<protein>
    <recommendedName>
        <fullName evidence="5">Probable membrane transporter protein</fullName>
    </recommendedName>
</protein>
<name>Q5JDZ3_THEKO</name>
<dbReference type="GO" id="GO:0005886">
    <property type="term" value="C:plasma membrane"/>
    <property type="evidence" value="ECO:0007669"/>
    <property type="project" value="UniProtKB-SubCell"/>
</dbReference>
<evidence type="ECO:0000256" key="3">
    <source>
        <dbReference type="ARBA" id="ARBA00022989"/>
    </source>
</evidence>
<dbReference type="PhylomeDB" id="Q5JDZ3"/>
<feature type="transmembrane region" description="Helical" evidence="5">
    <location>
        <begin position="199"/>
        <end position="219"/>
    </location>
</feature>
<dbReference type="InterPro" id="IPR002781">
    <property type="entry name" value="TM_pro_TauE-like"/>
</dbReference>
<evidence type="ECO:0000313" key="7">
    <source>
        <dbReference type="Proteomes" id="UP000000536"/>
    </source>
</evidence>
<proteinExistence type="inferred from homology"/>
<feature type="transmembrane region" description="Helical" evidence="5">
    <location>
        <begin position="225"/>
        <end position="242"/>
    </location>
</feature>
<accession>Q5JDZ3</accession>
<dbReference type="PATRIC" id="fig|69014.16.peg.1030"/>
<keyword evidence="7" id="KW-1185">Reference proteome</keyword>
<dbReference type="AlphaFoldDB" id="Q5JDZ3"/>
<organism evidence="6 7">
    <name type="scientific">Thermococcus kodakarensis (strain ATCC BAA-918 / JCM 12380 / KOD1)</name>
    <name type="common">Pyrococcus kodakaraensis (strain KOD1)</name>
    <dbReference type="NCBI Taxonomy" id="69014"/>
    <lineage>
        <taxon>Archaea</taxon>
        <taxon>Methanobacteriati</taxon>
        <taxon>Methanobacteriota</taxon>
        <taxon>Thermococci</taxon>
        <taxon>Thermococcales</taxon>
        <taxon>Thermococcaceae</taxon>
        <taxon>Thermococcus</taxon>
    </lineage>
</organism>
<keyword evidence="3 5" id="KW-1133">Transmembrane helix</keyword>
<dbReference type="KEGG" id="tko:TK1053"/>
<reference evidence="6 7" key="1">
    <citation type="journal article" date="2005" name="Genome Res.">
        <title>Complete genome sequence of the hyperthermophilic archaeon Thermococcus kodakaraensis KOD1 and comparison with Pyrococcus genomes.</title>
        <authorList>
            <person name="Fukui T."/>
            <person name="Atomi H."/>
            <person name="Kanai T."/>
            <person name="Matsumi R."/>
            <person name="Fujiwara S."/>
            <person name="Imanaka T."/>
        </authorList>
    </citation>
    <scope>NUCLEOTIDE SEQUENCE [LARGE SCALE GENOMIC DNA]</scope>
    <source>
        <strain evidence="7">ATCC BAA-918 / JCM 12380 / KOD1</strain>
    </source>
</reference>
<comment type="subcellular location">
    <subcellularLocation>
        <location evidence="5">Cell membrane</location>
        <topology evidence="5">Multi-pass membrane protein</topology>
    </subcellularLocation>
    <subcellularLocation>
        <location evidence="1">Membrane</location>
        <topology evidence="1">Multi-pass membrane protein</topology>
    </subcellularLocation>
</comment>
<evidence type="ECO:0000256" key="1">
    <source>
        <dbReference type="ARBA" id="ARBA00004141"/>
    </source>
</evidence>
<dbReference type="GeneID" id="78447566"/>
<dbReference type="RefSeq" id="WP_011250004.1">
    <property type="nucleotide sequence ID" value="NC_006624.1"/>
</dbReference>
<gene>
    <name evidence="6" type="ordered locus">TK1053</name>
</gene>
<evidence type="ECO:0000256" key="2">
    <source>
        <dbReference type="ARBA" id="ARBA00022692"/>
    </source>
</evidence>
<feature type="transmembrane region" description="Helical" evidence="5">
    <location>
        <begin position="135"/>
        <end position="154"/>
    </location>
</feature>
<dbReference type="InParanoid" id="Q5JDZ3"/>
<dbReference type="EMBL" id="AP006878">
    <property type="protein sequence ID" value="BAD85242.1"/>
    <property type="molecule type" value="Genomic_DNA"/>
</dbReference>
<comment type="similarity">
    <text evidence="5">Belongs to the 4-toluene sulfonate uptake permease (TSUP) (TC 2.A.102) family.</text>
</comment>
<feature type="transmembrane region" description="Helical" evidence="5">
    <location>
        <begin position="42"/>
        <end position="60"/>
    </location>
</feature>
<feature type="transmembrane region" description="Helical" evidence="5">
    <location>
        <begin position="7"/>
        <end position="36"/>
    </location>
</feature>
<feature type="transmembrane region" description="Helical" evidence="5">
    <location>
        <begin position="97"/>
        <end position="114"/>
    </location>
</feature>
<dbReference type="eggNOG" id="arCOG02050">
    <property type="taxonomic scope" value="Archaea"/>
</dbReference>
<dbReference type="STRING" id="69014.TK1053"/>
<dbReference type="Proteomes" id="UP000000536">
    <property type="component" value="Chromosome"/>
</dbReference>
<keyword evidence="2 5" id="KW-0812">Transmembrane</keyword>
<sequence length="243" mass="25649">MGLITYLILGLVIGFVAGLFGVGGGFLLVPSLVILGVPIHKAIGTSLACISISALASAYTHLRSGRVLYRVVLLKEMFSIPSAILGAYLSSHLPERLLRVVFGVLLLYLAVAMLRSKKGDCEMEKGKIEYRNVPLVGLVSGLVSGLLGVSGGILNVPLFHTLVGIPIKYAVGTSSLALLFTALAGTFEHWRLGHVQPNIVLFLAPGLIMGARLGAKTVSRVNPRSLRAGFAALLAIVAVRMLL</sequence>
<feature type="transmembrane region" description="Helical" evidence="5">
    <location>
        <begin position="72"/>
        <end position="91"/>
    </location>
</feature>
<keyword evidence="5" id="KW-1003">Cell membrane</keyword>
<dbReference type="EnsemblBacteria" id="BAD85242">
    <property type="protein sequence ID" value="BAD85242"/>
    <property type="gene ID" value="TK1053"/>
</dbReference>